<protein>
    <submittedName>
        <fullName evidence="8">RNA helicase</fullName>
    </submittedName>
</protein>
<dbReference type="PANTHER" id="PTHR12131:SF1">
    <property type="entry name" value="ATP-DEPENDENT RNA HELICASE SUPV3L1, MITOCHONDRIAL-RELATED"/>
    <property type="match status" value="1"/>
</dbReference>
<evidence type="ECO:0000256" key="2">
    <source>
        <dbReference type="ARBA" id="ARBA00022801"/>
    </source>
</evidence>
<feature type="compositionally biased region" description="Basic residues" evidence="5">
    <location>
        <begin position="725"/>
        <end position="735"/>
    </location>
</feature>
<dbReference type="EMBL" id="CP029356">
    <property type="protein sequence ID" value="AWK89006.1"/>
    <property type="molecule type" value="Genomic_DNA"/>
</dbReference>
<dbReference type="InterPro" id="IPR027417">
    <property type="entry name" value="P-loop_NTPase"/>
</dbReference>
<dbReference type="PROSITE" id="PS51192">
    <property type="entry name" value="HELICASE_ATP_BIND_1"/>
    <property type="match status" value="1"/>
</dbReference>
<evidence type="ECO:0000256" key="3">
    <source>
        <dbReference type="ARBA" id="ARBA00022806"/>
    </source>
</evidence>
<evidence type="ECO:0000313" key="9">
    <source>
        <dbReference type="Proteomes" id="UP000245629"/>
    </source>
</evidence>
<dbReference type="PROSITE" id="PS51194">
    <property type="entry name" value="HELICASE_CTER"/>
    <property type="match status" value="1"/>
</dbReference>
<evidence type="ECO:0000256" key="5">
    <source>
        <dbReference type="SAM" id="MobiDB-lite"/>
    </source>
</evidence>
<dbReference type="Proteomes" id="UP000245629">
    <property type="component" value="Plasmid unnamed1"/>
</dbReference>
<dbReference type="Gene3D" id="1.20.272.40">
    <property type="match status" value="1"/>
</dbReference>
<dbReference type="Pfam" id="PF00271">
    <property type="entry name" value="Helicase_C"/>
    <property type="match status" value="1"/>
</dbReference>
<reference evidence="9" key="1">
    <citation type="submission" date="2018-05" db="EMBL/GenBank/DDBJ databases">
        <title>Azospirillum thermophila sp. nov., a novel isolated from hot spring.</title>
        <authorList>
            <person name="Zhao Z."/>
        </authorList>
    </citation>
    <scope>NUCLEOTIDE SEQUENCE [LARGE SCALE GENOMIC DNA]</scope>
    <source>
        <strain evidence="9">CFH 70021</strain>
        <plasmid evidence="9">unnamed1</plasmid>
    </source>
</reference>
<feature type="domain" description="Helicase C-terminal" evidence="7">
    <location>
        <begin position="403"/>
        <end position="558"/>
    </location>
</feature>
<proteinExistence type="predicted"/>
<dbReference type="Gene3D" id="3.40.50.300">
    <property type="entry name" value="P-loop containing nucleotide triphosphate hydrolases"/>
    <property type="match status" value="2"/>
</dbReference>
<feature type="region of interest" description="Disordered" evidence="5">
    <location>
        <begin position="701"/>
        <end position="735"/>
    </location>
</feature>
<dbReference type="InterPro" id="IPR014001">
    <property type="entry name" value="Helicase_ATP-bd"/>
</dbReference>
<dbReference type="RefSeq" id="WP_109331844.1">
    <property type="nucleotide sequence ID" value="NZ_CP029356.1"/>
</dbReference>
<dbReference type="SMART" id="SM00490">
    <property type="entry name" value="HELICc"/>
    <property type="match status" value="1"/>
</dbReference>
<geneLocation type="plasmid" evidence="8 9">
    <name>unnamed1</name>
</geneLocation>
<dbReference type="PANTHER" id="PTHR12131">
    <property type="entry name" value="ATP-DEPENDENT RNA AND DNA HELICASE"/>
    <property type="match status" value="1"/>
</dbReference>
<dbReference type="InterPro" id="IPR055206">
    <property type="entry name" value="DEXQc_SUV3"/>
</dbReference>
<keyword evidence="8" id="KW-0614">Plasmid</keyword>
<dbReference type="Pfam" id="PF22527">
    <property type="entry name" value="DEXQc_Suv3"/>
    <property type="match status" value="1"/>
</dbReference>
<dbReference type="SMART" id="SM00487">
    <property type="entry name" value="DEXDc"/>
    <property type="match status" value="1"/>
</dbReference>
<accession>A0A2S2CWZ2</accession>
<dbReference type="KEGG" id="azz:DEW08_23565"/>
<dbReference type="Gene3D" id="1.20.58.1080">
    <property type="match status" value="1"/>
</dbReference>
<dbReference type="GO" id="GO:0016787">
    <property type="term" value="F:hydrolase activity"/>
    <property type="evidence" value="ECO:0007669"/>
    <property type="project" value="UniProtKB-KW"/>
</dbReference>
<organism evidence="8 9">
    <name type="scientific">Azospirillum thermophilum</name>
    <dbReference type="NCBI Taxonomy" id="2202148"/>
    <lineage>
        <taxon>Bacteria</taxon>
        <taxon>Pseudomonadati</taxon>
        <taxon>Pseudomonadota</taxon>
        <taxon>Alphaproteobacteria</taxon>
        <taxon>Rhodospirillales</taxon>
        <taxon>Azospirillaceae</taxon>
        <taxon>Azospirillum</taxon>
    </lineage>
</organism>
<evidence type="ECO:0000259" key="7">
    <source>
        <dbReference type="PROSITE" id="PS51194"/>
    </source>
</evidence>
<keyword evidence="4" id="KW-0067">ATP-binding</keyword>
<name>A0A2S2CWZ2_9PROT</name>
<evidence type="ECO:0000259" key="6">
    <source>
        <dbReference type="PROSITE" id="PS51192"/>
    </source>
</evidence>
<gene>
    <name evidence="8" type="ORF">DEW08_23565</name>
</gene>
<evidence type="ECO:0000313" key="8">
    <source>
        <dbReference type="EMBL" id="AWK89006.1"/>
    </source>
</evidence>
<evidence type="ECO:0000256" key="4">
    <source>
        <dbReference type="ARBA" id="ARBA00022840"/>
    </source>
</evidence>
<dbReference type="InterPro" id="IPR001650">
    <property type="entry name" value="Helicase_C-like"/>
</dbReference>
<dbReference type="AlphaFoldDB" id="A0A2S2CWZ2"/>
<dbReference type="GO" id="GO:0005524">
    <property type="term" value="F:ATP binding"/>
    <property type="evidence" value="ECO:0007669"/>
    <property type="project" value="UniProtKB-KW"/>
</dbReference>
<feature type="domain" description="Helicase ATP-binding" evidence="6">
    <location>
        <begin position="248"/>
        <end position="357"/>
    </location>
</feature>
<keyword evidence="1" id="KW-0547">Nucleotide-binding</keyword>
<keyword evidence="2" id="KW-0378">Hydrolase</keyword>
<evidence type="ECO:0000256" key="1">
    <source>
        <dbReference type="ARBA" id="ARBA00022741"/>
    </source>
</evidence>
<dbReference type="InterPro" id="IPR050699">
    <property type="entry name" value="RNA-DNA_Helicase"/>
</dbReference>
<sequence length="735" mass="80659">MTDTPDPHPVPDPHLVHEIASAHPEVLTLAAAGLTRIDQAEGRGLVPLGLPLPKGRRDLLVPADRRPAILLEIEGRIDRALRRNGLLAQGRRALDGTSTTLTAAEDRTRLRVTRSDALPWPGFAQPIRLQVSRTVDALELADLPDEELTGRLDHDPALTRAMEQALSRVAAALHRYAEAAGQAQDGWGFDSLADRLARASRNRTDADDLLARWDREYDQWRRDRAEARGRAYVDRHFDFARFERLFPVARGLGRRLVLVIGPTNSGKTHHAIEALKAARDGVYLAPLRLLALEVMERLNAEGTPATLVTGEEEIRTPGARHVASTIELMDPDRPVEVAVIDEIQMLADRDRGWAWTAALMGVPADTVYILGAPEVRPLVERAAAHLGEALEVVELGRKTPLTLLDRRLDWQDVEPGDALIAFSRREVLSVRDTLLARGLSVATVYGALAPAVRRREAARFLSGEADVVVATDAIGMGLNLPCRRVLFTALEKYDGSAVRPLTSTEVKQIAGRAGRFGKFEEGAFGVVARGTPAALRTLLEKADPRLKPDAPLSVRPTRAMLARLAGHVGTDGAALAVSCFADARTAGSPYRLADLSTLRRVAVLLDGRRLTLDDRLDLLFSPVDLDEPADAEVFSAILDAVESGETLPLARLVPARLDGLEADVLEAASRACDLYHWAARKFPERLPDRDRVRATRDAIGQRLSERLASRARRREPPPQAGFRGAPRKRFSPRRR</sequence>
<dbReference type="GO" id="GO:0004386">
    <property type="term" value="F:helicase activity"/>
    <property type="evidence" value="ECO:0007669"/>
    <property type="project" value="UniProtKB-KW"/>
</dbReference>
<dbReference type="OrthoDB" id="9807155at2"/>
<dbReference type="SUPFAM" id="SSF52540">
    <property type="entry name" value="P-loop containing nucleoside triphosphate hydrolases"/>
    <property type="match status" value="1"/>
</dbReference>
<keyword evidence="9" id="KW-1185">Reference proteome</keyword>
<keyword evidence="3 8" id="KW-0347">Helicase</keyword>